<name>A0ABT3ECB4_STRAP</name>
<gene>
    <name evidence="1" type="ORF">OJ597_11890</name>
</gene>
<evidence type="ECO:0000313" key="2">
    <source>
        <dbReference type="Proteomes" id="UP001526076"/>
    </source>
</evidence>
<dbReference type="EMBL" id="JAPAHU010000126">
    <property type="protein sequence ID" value="MCW1043076.1"/>
    <property type="molecule type" value="Genomic_DNA"/>
</dbReference>
<keyword evidence="2" id="KW-1185">Reference proteome</keyword>
<proteinExistence type="predicted"/>
<protein>
    <submittedName>
        <fullName evidence="1">UvaF</fullName>
    </submittedName>
</protein>
<dbReference type="RefSeq" id="WP_264351184.1">
    <property type="nucleotide sequence ID" value="NZ_JAPAHU010000126.1"/>
</dbReference>
<reference evidence="1 2" key="1">
    <citation type="submission" date="2022-10" db="EMBL/GenBank/DDBJ databases">
        <title>Comparative genomic study of S. anginosus.</title>
        <authorList>
            <person name="Prasad A."/>
            <person name="Ene A."/>
            <person name="Jablonska S."/>
            <person name="Du J."/>
            <person name="Wolfe A.J."/>
            <person name="Putonti C."/>
        </authorList>
    </citation>
    <scope>NUCLEOTIDE SEQUENCE [LARGE SCALE GENOMIC DNA]</scope>
    <source>
        <strain evidence="1 2">UMB9231</strain>
    </source>
</reference>
<dbReference type="Proteomes" id="UP001526076">
    <property type="component" value="Unassembled WGS sequence"/>
</dbReference>
<sequence length="87" mass="10346">MKQNRKEFSSYFSRSIKQNKPLYLLLMSSETNPFPRPVIGTFRGYAEENKIIIGEDSYSIEEIDFVCMYRHSSRIKQEERVNSNPFQ</sequence>
<accession>A0ABT3ECB4</accession>
<evidence type="ECO:0000313" key="1">
    <source>
        <dbReference type="EMBL" id="MCW1043076.1"/>
    </source>
</evidence>
<feature type="non-terminal residue" evidence="1">
    <location>
        <position position="87"/>
    </location>
</feature>
<comment type="caution">
    <text evidence="1">The sequence shown here is derived from an EMBL/GenBank/DDBJ whole genome shotgun (WGS) entry which is preliminary data.</text>
</comment>
<organism evidence="1 2">
    <name type="scientific">Streptococcus anginosus</name>
    <dbReference type="NCBI Taxonomy" id="1328"/>
    <lineage>
        <taxon>Bacteria</taxon>
        <taxon>Bacillati</taxon>
        <taxon>Bacillota</taxon>
        <taxon>Bacilli</taxon>
        <taxon>Lactobacillales</taxon>
        <taxon>Streptococcaceae</taxon>
        <taxon>Streptococcus</taxon>
        <taxon>Streptococcus anginosus group</taxon>
    </lineage>
</organism>